<dbReference type="Pfam" id="PF06961">
    <property type="entry name" value="DUF1294"/>
    <property type="match status" value="1"/>
</dbReference>
<feature type="transmembrane region" description="Helical" evidence="1">
    <location>
        <begin position="5"/>
        <end position="21"/>
    </location>
</feature>
<organism evidence="2 3">
    <name type="scientific">Candidatus Mediterraneibacter stercoravium</name>
    <dbReference type="NCBI Taxonomy" id="2838685"/>
    <lineage>
        <taxon>Bacteria</taxon>
        <taxon>Bacillati</taxon>
        <taxon>Bacillota</taxon>
        <taxon>Clostridia</taxon>
        <taxon>Lachnospirales</taxon>
        <taxon>Lachnospiraceae</taxon>
        <taxon>Mediterraneibacter</taxon>
    </lineage>
</organism>
<sequence>MRYLMYYLIVINIAAWLMYGLDKWKAKSGAWRISERALLLVALAGGSVGALAGMMLFRHKTRKAKFVIGVPVMFVAHCVIAAALIIRFL</sequence>
<proteinExistence type="predicted"/>
<feature type="transmembrane region" description="Helical" evidence="1">
    <location>
        <begin position="66"/>
        <end position="86"/>
    </location>
</feature>
<gene>
    <name evidence="2" type="ORF">H9723_02525</name>
</gene>
<reference evidence="2" key="2">
    <citation type="submission" date="2021-04" db="EMBL/GenBank/DDBJ databases">
        <authorList>
            <person name="Gilroy R."/>
        </authorList>
    </citation>
    <scope>NUCLEOTIDE SEQUENCE</scope>
    <source>
        <strain evidence="2">CHK196-3914</strain>
    </source>
</reference>
<dbReference type="InterPro" id="IPR010718">
    <property type="entry name" value="DUF1294"/>
</dbReference>
<keyword evidence="1" id="KW-0812">Transmembrane</keyword>
<feature type="transmembrane region" description="Helical" evidence="1">
    <location>
        <begin position="37"/>
        <end position="57"/>
    </location>
</feature>
<dbReference type="AlphaFoldDB" id="A0A9D2K0I4"/>
<dbReference type="EMBL" id="DXAY01000057">
    <property type="protein sequence ID" value="HIZ74106.1"/>
    <property type="molecule type" value="Genomic_DNA"/>
</dbReference>
<protein>
    <submittedName>
        <fullName evidence="2">DUF1294 domain-containing protein</fullName>
    </submittedName>
</protein>
<evidence type="ECO:0000313" key="3">
    <source>
        <dbReference type="Proteomes" id="UP000824116"/>
    </source>
</evidence>
<evidence type="ECO:0000256" key="1">
    <source>
        <dbReference type="SAM" id="Phobius"/>
    </source>
</evidence>
<reference evidence="2" key="1">
    <citation type="journal article" date="2021" name="PeerJ">
        <title>Extensive microbial diversity within the chicken gut microbiome revealed by metagenomics and culture.</title>
        <authorList>
            <person name="Gilroy R."/>
            <person name="Ravi A."/>
            <person name="Getino M."/>
            <person name="Pursley I."/>
            <person name="Horton D.L."/>
            <person name="Alikhan N.F."/>
            <person name="Baker D."/>
            <person name="Gharbi K."/>
            <person name="Hall N."/>
            <person name="Watson M."/>
            <person name="Adriaenssens E.M."/>
            <person name="Foster-Nyarko E."/>
            <person name="Jarju S."/>
            <person name="Secka A."/>
            <person name="Antonio M."/>
            <person name="Oren A."/>
            <person name="Chaudhuri R.R."/>
            <person name="La Ragione R."/>
            <person name="Hildebrand F."/>
            <person name="Pallen M.J."/>
        </authorList>
    </citation>
    <scope>NUCLEOTIDE SEQUENCE</scope>
    <source>
        <strain evidence="2">CHK196-3914</strain>
    </source>
</reference>
<accession>A0A9D2K0I4</accession>
<evidence type="ECO:0000313" key="2">
    <source>
        <dbReference type="EMBL" id="HIZ74106.1"/>
    </source>
</evidence>
<name>A0A9D2K0I4_9FIRM</name>
<keyword evidence="1" id="KW-0472">Membrane</keyword>
<dbReference type="Proteomes" id="UP000824116">
    <property type="component" value="Unassembled WGS sequence"/>
</dbReference>
<keyword evidence="1" id="KW-1133">Transmembrane helix</keyword>
<comment type="caution">
    <text evidence="2">The sequence shown here is derived from an EMBL/GenBank/DDBJ whole genome shotgun (WGS) entry which is preliminary data.</text>
</comment>